<keyword evidence="1" id="KW-0472">Membrane</keyword>
<dbReference type="PANTHER" id="PTHR30373:SF8">
    <property type="entry name" value="BLL7265 PROTEIN"/>
    <property type="match status" value="1"/>
</dbReference>
<name>A0A844XXC8_9SPHN</name>
<organism evidence="3 4">
    <name type="scientific">Qipengyuania gaetbuli</name>
    <dbReference type="NCBI Taxonomy" id="266952"/>
    <lineage>
        <taxon>Bacteria</taxon>
        <taxon>Pseudomonadati</taxon>
        <taxon>Pseudomonadota</taxon>
        <taxon>Alphaproteobacteria</taxon>
        <taxon>Sphingomonadales</taxon>
        <taxon>Erythrobacteraceae</taxon>
        <taxon>Qipengyuania</taxon>
    </lineage>
</organism>
<evidence type="ECO:0000313" key="3">
    <source>
        <dbReference type="EMBL" id="MXO49999.1"/>
    </source>
</evidence>
<feature type="transmembrane region" description="Helical" evidence="1">
    <location>
        <begin position="85"/>
        <end position="105"/>
    </location>
</feature>
<dbReference type="OrthoDB" id="5825388at2"/>
<evidence type="ECO:0000259" key="2">
    <source>
        <dbReference type="Pfam" id="PF04536"/>
    </source>
</evidence>
<dbReference type="InterPro" id="IPR007621">
    <property type="entry name" value="TPM_dom"/>
</dbReference>
<dbReference type="EMBL" id="WTYF01000003">
    <property type="protein sequence ID" value="MXO49999.1"/>
    <property type="molecule type" value="Genomic_DNA"/>
</dbReference>
<keyword evidence="4" id="KW-1185">Reference proteome</keyword>
<feature type="transmembrane region" description="Helical" evidence="1">
    <location>
        <begin position="42"/>
        <end position="65"/>
    </location>
</feature>
<dbReference type="Pfam" id="PF04536">
    <property type="entry name" value="TPM_phosphatase"/>
    <property type="match status" value="1"/>
</dbReference>
<dbReference type="RefSeq" id="WP_160606318.1">
    <property type="nucleotide sequence ID" value="NZ_WTYF01000003.1"/>
</dbReference>
<dbReference type="AlphaFoldDB" id="A0A844XXC8"/>
<sequence>MRYLDEAQHRIVTEAVRTAELSTSGEIVPVLADRSDGYTDVALWWAATLAFTAMSAFAIFPDVFLDLRIAFAGAWAAEPTLGESFALLTGFGLVVFLAVIAVHLIQPVKFRLIPPPVKRQRVRDAAIRHFKVGAERRTHGRTGVLLYLSMSEHRAEIVADEAIAAIVPAEVWGEAMADMLAEIKQGRIAEGLAAGVRDVGVVLAEHFPRGDEDLNELPDRLIEV</sequence>
<dbReference type="Proteomes" id="UP000444185">
    <property type="component" value="Unassembled WGS sequence"/>
</dbReference>
<reference evidence="3 4" key="1">
    <citation type="submission" date="2019-12" db="EMBL/GenBank/DDBJ databases">
        <title>Genomic-based taxomic classification of the family Erythrobacteraceae.</title>
        <authorList>
            <person name="Xu L."/>
        </authorList>
    </citation>
    <scope>NUCLEOTIDE SEQUENCE [LARGE SCALE GENOMIC DNA]</scope>
    <source>
        <strain evidence="3 4">DSM 16225</strain>
    </source>
</reference>
<protein>
    <recommendedName>
        <fullName evidence="2">TPM domain-containing protein</fullName>
    </recommendedName>
</protein>
<accession>A0A844XXC8</accession>
<evidence type="ECO:0000256" key="1">
    <source>
        <dbReference type="SAM" id="Phobius"/>
    </source>
</evidence>
<feature type="domain" description="TPM" evidence="2">
    <location>
        <begin position="138"/>
        <end position="199"/>
    </location>
</feature>
<keyword evidence="1" id="KW-1133">Transmembrane helix</keyword>
<keyword evidence="1" id="KW-0812">Transmembrane</keyword>
<dbReference type="Gene3D" id="3.10.310.50">
    <property type="match status" value="1"/>
</dbReference>
<gene>
    <name evidence="3" type="ORF">GRI42_01620</name>
</gene>
<dbReference type="PANTHER" id="PTHR30373">
    <property type="entry name" value="UPF0603 PROTEIN YGCG"/>
    <property type="match status" value="1"/>
</dbReference>
<evidence type="ECO:0000313" key="4">
    <source>
        <dbReference type="Proteomes" id="UP000444185"/>
    </source>
</evidence>
<proteinExistence type="predicted"/>
<comment type="caution">
    <text evidence="3">The sequence shown here is derived from an EMBL/GenBank/DDBJ whole genome shotgun (WGS) entry which is preliminary data.</text>
</comment>